<evidence type="ECO:0000256" key="1">
    <source>
        <dbReference type="SAM" id="MobiDB-lite"/>
    </source>
</evidence>
<gene>
    <name evidence="2" type="ORF">PCOR1329_LOCUS23181</name>
</gene>
<proteinExistence type="predicted"/>
<feature type="compositionally biased region" description="Low complexity" evidence="1">
    <location>
        <begin position="22"/>
        <end position="36"/>
    </location>
</feature>
<comment type="caution">
    <text evidence="2">The sequence shown here is derived from an EMBL/GenBank/DDBJ whole genome shotgun (WGS) entry which is preliminary data.</text>
</comment>
<keyword evidence="3" id="KW-1185">Reference proteome</keyword>
<feature type="non-terminal residue" evidence="2">
    <location>
        <position position="1"/>
    </location>
</feature>
<evidence type="ECO:0000313" key="2">
    <source>
        <dbReference type="EMBL" id="CAK0822071.1"/>
    </source>
</evidence>
<feature type="compositionally biased region" description="Polar residues" evidence="1">
    <location>
        <begin position="105"/>
        <end position="115"/>
    </location>
</feature>
<protein>
    <submittedName>
        <fullName evidence="2">Uncharacterized protein</fullName>
    </submittedName>
</protein>
<organism evidence="2 3">
    <name type="scientific">Prorocentrum cordatum</name>
    <dbReference type="NCBI Taxonomy" id="2364126"/>
    <lineage>
        <taxon>Eukaryota</taxon>
        <taxon>Sar</taxon>
        <taxon>Alveolata</taxon>
        <taxon>Dinophyceae</taxon>
        <taxon>Prorocentrales</taxon>
        <taxon>Prorocentraceae</taxon>
        <taxon>Prorocentrum</taxon>
    </lineage>
</organism>
<feature type="compositionally biased region" description="Low complexity" evidence="1">
    <location>
        <begin position="83"/>
        <end position="100"/>
    </location>
</feature>
<evidence type="ECO:0000313" key="3">
    <source>
        <dbReference type="Proteomes" id="UP001189429"/>
    </source>
</evidence>
<reference evidence="2" key="1">
    <citation type="submission" date="2023-10" db="EMBL/GenBank/DDBJ databases">
        <authorList>
            <person name="Chen Y."/>
            <person name="Shah S."/>
            <person name="Dougan E. K."/>
            <person name="Thang M."/>
            <person name="Chan C."/>
        </authorList>
    </citation>
    <scope>NUCLEOTIDE SEQUENCE [LARGE SCALE GENOMIC DNA]</scope>
</reference>
<sequence>AREPPVAQLGSVIDIRLGHQNAPAATGSGKSAAAAPGPWPSSPPRQEAAWPPRGPPLPGQVRAQAARDGGRGLVEDQPLSVNRVVGPARRPAAAAGPQQAKQERSGLTPSPWSTG</sequence>
<dbReference type="Proteomes" id="UP001189429">
    <property type="component" value="Unassembled WGS sequence"/>
</dbReference>
<accession>A0ABN9RUH4</accession>
<feature type="region of interest" description="Disordered" evidence="1">
    <location>
        <begin position="20"/>
        <end position="115"/>
    </location>
</feature>
<name>A0ABN9RUH4_9DINO</name>
<dbReference type="EMBL" id="CAUYUJ010007814">
    <property type="protein sequence ID" value="CAK0822071.1"/>
    <property type="molecule type" value="Genomic_DNA"/>
</dbReference>